<name>A0A1R3FVJ5_COCAP</name>
<organism evidence="2 3">
    <name type="scientific">Corchorus capsularis</name>
    <name type="common">Jute</name>
    <dbReference type="NCBI Taxonomy" id="210143"/>
    <lineage>
        <taxon>Eukaryota</taxon>
        <taxon>Viridiplantae</taxon>
        <taxon>Streptophyta</taxon>
        <taxon>Embryophyta</taxon>
        <taxon>Tracheophyta</taxon>
        <taxon>Spermatophyta</taxon>
        <taxon>Magnoliopsida</taxon>
        <taxon>eudicotyledons</taxon>
        <taxon>Gunneridae</taxon>
        <taxon>Pentapetalae</taxon>
        <taxon>rosids</taxon>
        <taxon>malvids</taxon>
        <taxon>Malvales</taxon>
        <taxon>Malvaceae</taxon>
        <taxon>Grewioideae</taxon>
        <taxon>Apeibeae</taxon>
        <taxon>Corchorus</taxon>
    </lineage>
</organism>
<sequence>MDRLEIRTKELMARGPKIDEIDHRRAYLQFQIDQLLVDVEAWNDYLPPRKEAENGDDKDGGGENEENS</sequence>
<keyword evidence="3" id="KW-1185">Reference proteome</keyword>
<dbReference type="AlphaFoldDB" id="A0A1R3FVJ5"/>
<feature type="region of interest" description="Disordered" evidence="1">
    <location>
        <begin position="46"/>
        <end position="68"/>
    </location>
</feature>
<accession>A0A1R3FVJ5</accession>
<dbReference type="Gramene" id="OMO49760">
    <property type="protein sequence ID" value="OMO49760"/>
    <property type="gene ID" value="CCACVL1_30816"/>
</dbReference>
<proteinExistence type="predicted"/>
<gene>
    <name evidence="2" type="ORF">CCACVL1_30816</name>
</gene>
<dbReference type="STRING" id="210143.A0A1R3FVJ5"/>
<dbReference type="Proteomes" id="UP000188268">
    <property type="component" value="Unassembled WGS sequence"/>
</dbReference>
<evidence type="ECO:0000313" key="2">
    <source>
        <dbReference type="EMBL" id="OMO49760.1"/>
    </source>
</evidence>
<dbReference type="EMBL" id="AWWV01016386">
    <property type="protein sequence ID" value="OMO49760.1"/>
    <property type="molecule type" value="Genomic_DNA"/>
</dbReference>
<comment type="caution">
    <text evidence="2">The sequence shown here is derived from an EMBL/GenBank/DDBJ whole genome shotgun (WGS) entry which is preliminary data.</text>
</comment>
<protein>
    <submittedName>
        <fullName evidence="2">Uncharacterized protein</fullName>
    </submittedName>
</protein>
<reference evidence="2 3" key="1">
    <citation type="submission" date="2013-09" db="EMBL/GenBank/DDBJ databases">
        <title>Corchorus capsularis genome sequencing.</title>
        <authorList>
            <person name="Alam M."/>
            <person name="Haque M.S."/>
            <person name="Islam M.S."/>
            <person name="Emdad E.M."/>
            <person name="Islam M.M."/>
            <person name="Ahmed B."/>
            <person name="Halim A."/>
            <person name="Hossen Q.M.M."/>
            <person name="Hossain M.Z."/>
            <person name="Ahmed R."/>
            <person name="Khan M.M."/>
            <person name="Islam R."/>
            <person name="Rashid M.M."/>
            <person name="Khan S.A."/>
            <person name="Rahman M.S."/>
            <person name="Alam M."/>
        </authorList>
    </citation>
    <scope>NUCLEOTIDE SEQUENCE [LARGE SCALE GENOMIC DNA]</scope>
    <source>
        <strain evidence="3">cv. CVL-1</strain>
        <tissue evidence="2">Whole seedling</tissue>
    </source>
</reference>
<evidence type="ECO:0000313" key="3">
    <source>
        <dbReference type="Proteomes" id="UP000188268"/>
    </source>
</evidence>
<evidence type="ECO:0000256" key="1">
    <source>
        <dbReference type="SAM" id="MobiDB-lite"/>
    </source>
</evidence>
<feature type="compositionally biased region" description="Basic and acidic residues" evidence="1">
    <location>
        <begin position="47"/>
        <end position="61"/>
    </location>
</feature>